<comment type="cofactor">
    <cofactor evidence="3">
        <name>pyridoxal 5'-phosphate</name>
        <dbReference type="ChEBI" id="CHEBI:597326"/>
    </cofactor>
</comment>
<evidence type="ECO:0000256" key="2">
    <source>
        <dbReference type="HAMAP-Rule" id="MF_02087"/>
    </source>
</evidence>
<evidence type="ECO:0000313" key="6">
    <source>
        <dbReference type="EMBL" id="KZL94180.1"/>
    </source>
</evidence>
<dbReference type="FunFam" id="3.20.20.10:FF:000018">
    <property type="entry name" value="Pyridoxal phosphate homeostasis protein"/>
    <property type="match status" value="1"/>
</dbReference>
<evidence type="ECO:0000259" key="5">
    <source>
        <dbReference type="Pfam" id="PF01168"/>
    </source>
</evidence>
<comment type="similarity">
    <text evidence="2 4">Belongs to the pyridoxal phosphate-binding protein YggS/PROSC family.</text>
</comment>
<dbReference type="STRING" id="1121326.CLMAG_12330"/>
<evidence type="ECO:0000256" key="1">
    <source>
        <dbReference type="ARBA" id="ARBA00022898"/>
    </source>
</evidence>
<accession>A0A162UQF8</accession>
<dbReference type="PANTHER" id="PTHR10146:SF14">
    <property type="entry name" value="PYRIDOXAL PHOSPHATE HOMEOSTASIS PROTEIN"/>
    <property type="match status" value="1"/>
</dbReference>
<dbReference type="CDD" id="cd00635">
    <property type="entry name" value="PLPDE_III_YBL036c_like"/>
    <property type="match status" value="1"/>
</dbReference>
<proteinExistence type="inferred from homology"/>
<dbReference type="Pfam" id="PF01168">
    <property type="entry name" value="Ala_racemase_N"/>
    <property type="match status" value="1"/>
</dbReference>
<dbReference type="NCBIfam" id="TIGR00044">
    <property type="entry name" value="YggS family pyridoxal phosphate-dependent enzyme"/>
    <property type="match status" value="1"/>
</dbReference>
<keyword evidence="1 2" id="KW-0663">Pyridoxal phosphate</keyword>
<dbReference type="HAMAP" id="MF_02087">
    <property type="entry name" value="PLP_homeostasis"/>
    <property type="match status" value="1"/>
</dbReference>
<dbReference type="InterPro" id="IPR029066">
    <property type="entry name" value="PLP-binding_barrel"/>
</dbReference>
<name>A0A162UQF8_9CLOT</name>
<dbReference type="InterPro" id="IPR001608">
    <property type="entry name" value="Ala_racemase_N"/>
</dbReference>
<comment type="caution">
    <text evidence="6">The sequence shown here is derived from an EMBL/GenBank/DDBJ whole genome shotgun (WGS) entry which is preliminary data.</text>
</comment>
<dbReference type="InterPro" id="IPR011078">
    <property type="entry name" value="PyrdxlP_homeostasis"/>
</dbReference>
<sequence>MSVEENINRIKNNISEDVTLIAVSKTKPVEVIEEAYGIGIRDFGENKVQELVDKYDKLPKDIRWHLIGHLQRNKVKYIVGKVHLIHSLDSIKLLDEIEKQYKASDATAYALIQINIGKEESKTGIYLENLEELLQACEACNHVKIRGLMAIVPQGSKESCKEYFKQMKNIFNDIKKRKFNNIVMEVLSMGMTEDYEEAVEEGSNMVRVGSGIFGKRNYNNK</sequence>
<dbReference type="GO" id="GO:0030170">
    <property type="term" value="F:pyridoxal phosphate binding"/>
    <property type="evidence" value="ECO:0007669"/>
    <property type="project" value="UniProtKB-UniRule"/>
</dbReference>
<evidence type="ECO:0000256" key="4">
    <source>
        <dbReference type="RuleBase" id="RU004514"/>
    </source>
</evidence>
<dbReference type="EMBL" id="LWAE01000001">
    <property type="protein sequence ID" value="KZL94180.1"/>
    <property type="molecule type" value="Genomic_DNA"/>
</dbReference>
<keyword evidence="7" id="KW-1185">Reference proteome</keyword>
<organism evidence="6 7">
    <name type="scientific">Clostridium magnum DSM 2767</name>
    <dbReference type="NCBI Taxonomy" id="1121326"/>
    <lineage>
        <taxon>Bacteria</taxon>
        <taxon>Bacillati</taxon>
        <taxon>Bacillota</taxon>
        <taxon>Clostridia</taxon>
        <taxon>Eubacteriales</taxon>
        <taxon>Clostridiaceae</taxon>
        <taxon>Clostridium</taxon>
    </lineage>
</organism>
<dbReference type="PANTHER" id="PTHR10146">
    <property type="entry name" value="PROLINE SYNTHETASE CO-TRANSCRIBED BACTERIAL HOMOLOG PROTEIN"/>
    <property type="match status" value="1"/>
</dbReference>
<gene>
    <name evidence="6" type="ORF">CLMAG_12330</name>
</gene>
<evidence type="ECO:0000256" key="3">
    <source>
        <dbReference type="PIRSR" id="PIRSR004848-1"/>
    </source>
</evidence>
<dbReference type="AlphaFoldDB" id="A0A162UQF8"/>
<feature type="domain" description="Alanine racemase N-terminal" evidence="5">
    <location>
        <begin position="3"/>
        <end position="215"/>
    </location>
</feature>
<dbReference type="SUPFAM" id="SSF51419">
    <property type="entry name" value="PLP-binding barrel"/>
    <property type="match status" value="1"/>
</dbReference>
<feature type="modified residue" description="N6-(pyridoxal phosphate)lysine" evidence="2 3">
    <location>
        <position position="25"/>
    </location>
</feature>
<comment type="function">
    <text evidence="2">Pyridoxal 5'-phosphate (PLP)-binding protein, which is involved in PLP homeostasis.</text>
</comment>
<dbReference type="Proteomes" id="UP000076603">
    <property type="component" value="Unassembled WGS sequence"/>
</dbReference>
<protein>
    <recommendedName>
        <fullName evidence="2">Pyridoxal phosphate homeostasis protein</fullName>
        <shortName evidence="2">PLP homeostasis protein</shortName>
    </recommendedName>
</protein>
<dbReference type="PIRSF" id="PIRSF004848">
    <property type="entry name" value="YBL036c_PLPDEIII"/>
    <property type="match status" value="1"/>
</dbReference>
<dbReference type="Gene3D" id="3.20.20.10">
    <property type="entry name" value="Alanine racemase"/>
    <property type="match status" value="1"/>
</dbReference>
<reference evidence="6 7" key="1">
    <citation type="submission" date="2016-04" db="EMBL/GenBank/DDBJ databases">
        <title>Genome sequence of Clostridium magnum DSM 2767.</title>
        <authorList>
            <person name="Poehlein A."/>
            <person name="Uhlig R."/>
            <person name="Fischer R."/>
            <person name="Bahl H."/>
            <person name="Daniel R."/>
        </authorList>
    </citation>
    <scope>NUCLEOTIDE SEQUENCE [LARGE SCALE GENOMIC DNA]</scope>
    <source>
        <strain evidence="6 7">DSM 2767</strain>
    </source>
</reference>
<evidence type="ECO:0000313" key="7">
    <source>
        <dbReference type="Proteomes" id="UP000076603"/>
    </source>
</evidence>
<dbReference type="PATRIC" id="fig|1121326.3.peg.1200"/>